<evidence type="ECO:0000313" key="3">
    <source>
        <dbReference type="Proteomes" id="UP000663193"/>
    </source>
</evidence>
<feature type="region of interest" description="Disordered" evidence="1">
    <location>
        <begin position="92"/>
        <end position="112"/>
    </location>
</feature>
<accession>A0A7U2EVQ8</accession>
<organism evidence="2 3">
    <name type="scientific">Phaeosphaeria nodorum (strain SN15 / ATCC MYA-4574 / FGSC 10173)</name>
    <name type="common">Glume blotch fungus</name>
    <name type="synonym">Parastagonospora nodorum</name>
    <dbReference type="NCBI Taxonomy" id="321614"/>
    <lineage>
        <taxon>Eukaryota</taxon>
        <taxon>Fungi</taxon>
        <taxon>Dikarya</taxon>
        <taxon>Ascomycota</taxon>
        <taxon>Pezizomycotina</taxon>
        <taxon>Dothideomycetes</taxon>
        <taxon>Pleosporomycetidae</taxon>
        <taxon>Pleosporales</taxon>
        <taxon>Pleosporineae</taxon>
        <taxon>Phaeosphaeriaceae</taxon>
        <taxon>Parastagonospora</taxon>
    </lineage>
</organism>
<dbReference type="VEuPathDB" id="FungiDB:JI435_404910"/>
<evidence type="ECO:0000256" key="1">
    <source>
        <dbReference type="SAM" id="MobiDB-lite"/>
    </source>
</evidence>
<sequence length="112" mass="12154">MGSQPAARVISSLAASRSARCPPITDIQGKGVACMYREVSRCWLCVCISMLYATIVQSLTYASPLVTIRVRAVAPAISTSGFRHRYTSSLRLERSSPTSRYSSMPTIALPNP</sequence>
<name>A0A7U2EVQ8_PHANO</name>
<gene>
    <name evidence="2" type="ORF">JI435_404910</name>
</gene>
<proteinExistence type="predicted"/>
<evidence type="ECO:0000313" key="2">
    <source>
        <dbReference type="EMBL" id="QRC93983.1"/>
    </source>
</evidence>
<feature type="compositionally biased region" description="Polar residues" evidence="1">
    <location>
        <begin position="92"/>
        <end position="105"/>
    </location>
</feature>
<dbReference type="Proteomes" id="UP000663193">
    <property type="component" value="Chromosome 4"/>
</dbReference>
<protein>
    <submittedName>
        <fullName evidence="2">Uncharacterized protein</fullName>
    </submittedName>
</protein>
<dbReference type="AlphaFoldDB" id="A0A7U2EVQ8"/>
<keyword evidence="3" id="KW-1185">Reference proteome</keyword>
<dbReference type="EMBL" id="CP069026">
    <property type="protein sequence ID" value="QRC93983.1"/>
    <property type="molecule type" value="Genomic_DNA"/>
</dbReference>
<reference evidence="3" key="1">
    <citation type="journal article" date="2021" name="BMC Genomics">
        <title>Chromosome-level genome assembly and manually-curated proteome of model necrotroph Parastagonospora nodorum Sn15 reveals a genome-wide trove of candidate effector homologs, and redundancy of virulence-related functions within an accessory chromosome.</title>
        <authorList>
            <person name="Bertazzoni S."/>
            <person name="Jones D.A.B."/>
            <person name="Phan H.T."/>
            <person name="Tan K.-C."/>
            <person name="Hane J.K."/>
        </authorList>
    </citation>
    <scope>NUCLEOTIDE SEQUENCE [LARGE SCALE GENOMIC DNA]</scope>
    <source>
        <strain evidence="3">SN15 / ATCC MYA-4574 / FGSC 10173)</strain>
    </source>
</reference>